<evidence type="ECO:0000313" key="1">
    <source>
        <dbReference type="EMBL" id="ABA91182.1"/>
    </source>
</evidence>
<organism evidence="1">
    <name type="scientific">Oryza sativa subsp. japonica</name>
    <name type="common">Rice</name>
    <dbReference type="NCBI Taxonomy" id="39947"/>
    <lineage>
        <taxon>Eukaryota</taxon>
        <taxon>Viridiplantae</taxon>
        <taxon>Streptophyta</taxon>
        <taxon>Embryophyta</taxon>
        <taxon>Tracheophyta</taxon>
        <taxon>Spermatophyta</taxon>
        <taxon>Magnoliopsida</taxon>
        <taxon>Liliopsida</taxon>
        <taxon>Poales</taxon>
        <taxon>Poaceae</taxon>
        <taxon>BOP clade</taxon>
        <taxon>Oryzoideae</taxon>
        <taxon>Oryzeae</taxon>
        <taxon>Oryzinae</taxon>
        <taxon>Oryza</taxon>
        <taxon>Oryza sativa</taxon>
    </lineage>
</organism>
<dbReference type="InterPro" id="IPR006740">
    <property type="entry name" value="DUF604"/>
</dbReference>
<name>Q2RBA6_ORYSJ</name>
<dbReference type="EMBL" id="DP000010">
    <property type="protein sequence ID" value="ABA91182.1"/>
    <property type="molecule type" value="Genomic_DNA"/>
</dbReference>
<proteinExistence type="predicted"/>
<reference evidence="1" key="2">
    <citation type="submission" date="2005-04" db="EMBL/GenBank/DDBJ databases">
        <authorList>
            <person name="Buell C.R."/>
            <person name="Wing R.A."/>
            <person name="McCombie W.A."/>
            <person name="Ouyang S."/>
        </authorList>
    </citation>
    <scope>NUCLEOTIDE SEQUENCE</scope>
</reference>
<dbReference type="AlphaFoldDB" id="Q2RBA6"/>
<protein>
    <submittedName>
        <fullName evidence="1">Fringe protein, putative</fullName>
    </submittedName>
</protein>
<dbReference type="Pfam" id="PF04646">
    <property type="entry name" value="DUF604"/>
    <property type="match status" value="1"/>
</dbReference>
<reference evidence="1" key="1">
    <citation type="journal article" date="2005" name="BMC Biol.">
        <title>The sequence of rice chromosomes 11 and 12, rich in disease resistance genes and recent gene duplications.</title>
        <authorList>
            <consortium name="The rice chromosomes 11 and 12 sequencing consortia"/>
        </authorList>
    </citation>
    <scope>NUCLEOTIDE SEQUENCE [LARGE SCALE GENOMIC DNA]</scope>
</reference>
<sequence length="173" mass="20144">MSACPVSLYFFPLFSPFPFSLSLFSLGALGRPAPPADGWGGDRRCEVGEEVRRPATWRRRRRGSRGTRRQRRRDVHGEVSWGFAVVVTRTFLNWYRCADYTAYAFNTWPVACQPCQTPQVYYMQQSRLDRRRNTTVTVYERRRVVPAKCGWRIRDPAALLDRVIVLKKPDPDL</sequence>
<accession>Q2RBA6</accession>
<gene>
    <name evidence="1" type="ordered locus">LOC_Os11g02650</name>
</gene>
<reference evidence="1" key="3">
    <citation type="submission" date="2006-01" db="EMBL/GenBank/DDBJ databases">
        <authorList>
            <person name="Buell R."/>
        </authorList>
    </citation>
    <scope>NUCLEOTIDE SEQUENCE</scope>
</reference>